<dbReference type="EMBL" id="FIZP01000012">
    <property type="protein sequence ID" value="CZE48949.1"/>
    <property type="molecule type" value="Genomic_DNA"/>
</dbReference>
<keyword evidence="1 3" id="KW-0489">Methyltransferase</keyword>
<evidence type="ECO:0000313" key="4">
    <source>
        <dbReference type="Proteomes" id="UP000069632"/>
    </source>
</evidence>
<dbReference type="InterPro" id="IPR004398">
    <property type="entry name" value="RNA_MeTrfase_RsmD"/>
</dbReference>
<dbReference type="NCBIfam" id="TIGR00095">
    <property type="entry name" value="16S rRNA (guanine(966)-N(2))-methyltransferase RsmD"/>
    <property type="match status" value="1"/>
</dbReference>
<dbReference type="PANTHER" id="PTHR43542">
    <property type="entry name" value="METHYLTRANSFERASE"/>
    <property type="match status" value="1"/>
</dbReference>
<dbReference type="OrthoDB" id="9803017at2"/>
<dbReference type="PIRSF" id="PIRSF004553">
    <property type="entry name" value="CHP00095"/>
    <property type="match status" value="1"/>
</dbReference>
<dbReference type="InterPro" id="IPR029063">
    <property type="entry name" value="SAM-dependent_MTases_sf"/>
</dbReference>
<dbReference type="Pfam" id="PF03602">
    <property type="entry name" value="Cons_hypoth95"/>
    <property type="match status" value="1"/>
</dbReference>
<dbReference type="SUPFAM" id="SSF53335">
    <property type="entry name" value="S-adenosyl-L-methionine-dependent methyltransferases"/>
    <property type="match status" value="1"/>
</dbReference>
<sequence>MAKLYTTINSGFLKGKKLELPSSATTRSTKAIVKGSFFDSFRDEIRGRVFIEVFGGSGSMAAEALSNGAKMAYAIEKDKDAYTILRRNFSALSENLVAINGDSFKKIDELKSIKDELIIYIDPPFSIRNGFEDVYEKVINLVLKFEDKDVFIVAIEHMSSVEFSQNIGKFSLLKSKRFGTTTLTYYVK</sequence>
<evidence type="ECO:0000256" key="2">
    <source>
        <dbReference type="ARBA" id="ARBA00022679"/>
    </source>
</evidence>
<evidence type="ECO:0000256" key="1">
    <source>
        <dbReference type="ARBA" id="ARBA00022603"/>
    </source>
</evidence>
<organism evidence="3 4">
    <name type="scientific">Campylobacter geochelonis</name>
    <dbReference type="NCBI Taxonomy" id="1780362"/>
    <lineage>
        <taxon>Bacteria</taxon>
        <taxon>Pseudomonadati</taxon>
        <taxon>Campylobacterota</taxon>
        <taxon>Epsilonproteobacteria</taxon>
        <taxon>Campylobacterales</taxon>
        <taxon>Campylobacteraceae</taxon>
        <taxon>Campylobacter</taxon>
    </lineage>
</organism>
<protein>
    <submittedName>
        <fullName evidence="3">Putative methyltransferase</fullName>
        <ecNumber evidence="3">2.1.1.171</ecNumber>
    </submittedName>
</protein>
<dbReference type="Proteomes" id="UP000069632">
    <property type="component" value="Unassembled WGS sequence"/>
</dbReference>
<accession>A0A128EIZ5</accession>
<dbReference type="Gene3D" id="3.40.50.150">
    <property type="entry name" value="Vaccinia Virus protein VP39"/>
    <property type="match status" value="1"/>
</dbReference>
<name>A0A128EIZ5_9BACT</name>
<keyword evidence="2 3" id="KW-0808">Transferase</keyword>
<proteinExistence type="predicted"/>
<dbReference type="GO" id="GO:0052913">
    <property type="term" value="F:16S rRNA (guanine(966)-N(2))-methyltransferase activity"/>
    <property type="evidence" value="ECO:0007669"/>
    <property type="project" value="UniProtKB-EC"/>
</dbReference>
<dbReference type="PANTHER" id="PTHR43542:SF1">
    <property type="entry name" value="METHYLTRANSFERASE"/>
    <property type="match status" value="1"/>
</dbReference>
<dbReference type="AlphaFoldDB" id="A0A128EIZ5"/>
<reference evidence="3 4" key="1">
    <citation type="submission" date="2016-02" db="EMBL/GenBank/DDBJ databases">
        <authorList>
            <consortium name="Pathogen Informatics"/>
        </authorList>
    </citation>
    <scope>NUCLEOTIDE SEQUENCE [LARGE SCALE GENOMIC DNA]</scope>
    <source>
        <strain evidence="3 4">RC20</strain>
    </source>
</reference>
<dbReference type="RefSeq" id="WP_075540498.1">
    <property type="nucleotide sequence ID" value="NZ_CP053844.1"/>
</dbReference>
<evidence type="ECO:0000313" key="3">
    <source>
        <dbReference type="EMBL" id="CZE48949.1"/>
    </source>
</evidence>
<dbReference type="EC" id="2.1.1.171" evidence="3"/>
<gene>
    <name evidence="3" type="primary">rsmD</name>
    <name evidence="3" type="ORF">ERS672216_01674</name>
</gene>
<keyword evidence="4" id="KW-1185">Reference proteome</keyword>